<proteinExistence type="predicted"/>
<organism evidence="2 3">
    <name type="scientific">Sphaeroforma arctica JP610</name>
    <dbReference type="NCBI Taxonomy" id="667725"/>
    <lineage>
        <taxon>Eukaryota</taxon>
        <taxon>Ichthyosporea</taxon>
        <taxon>Ichthyophonida</taxon>
        <taxon>Sphaeroforma</taxon>
    </lineage>
</organism>
<sequence>NPQLAQYSSLSSQAQNTPTINLIPTSSNEPSPNTFVLRFFVAPLTGACPERTAETAAE</sequence>
<feature type="non-terminal residue" evidence="2">
    <location>
        <position position="58"/>
    </location>
</feature>
<evidence type="ECO:0000313" key="3">
    <source>
        <dbReference type="Proteomes" id="UP000054560"/>
    </source>
</evidence>
<dbReference type="AlphaFoldDB" id="A0A0L0F4J8"/>
<evidence type="ECO:0000313" key="2">
    <source>
        <dbReference type="EMBL" id="KNC71546.1"/>
    </source>
</evidence>
<feature type="non-terminal residue" evidence="2">
    <location>
        <position position="1"/>
    </location>
</feature>
<evidence type="ECO:0000256" key="1">
    <source>
        <dbReference type="SAM" id="MobiDB-lite"/>
    </source>
</evidence>
<accession>A0A0L0F4J8</accession>
<reference evidence="2 3" key="1">
    <citation type="submission" date="2011-02" db="EMBL/GenBank/DDBJ databases">
        <title>The Genome Sequence of Sphaeroforma arctica JP610.</title>
        <authorList>
            <consortium name="The Broad Institute Genome Sequencing Platform"/>
            <person name="Russ C."/>
            <person name="Cuomo C."/>
            <person name="Young S.K."/>
            <person name="Zeng Q."/>
            <person name="Gargeya S."/>
            <person name="Alvarado L."/>
            <person name="Berlin A."/>
            <person name="Chapman S.B."/>
            <person name="Chen Z."/>
            <person name="Freedman E."/>
            <person name="Gellesch M."/>
            <person name="Goldberg J."/>
            <person name="Griggs A."/>
            <person name="Gujja S."/>
            <person name="Heilman E."/>
            <person name="Heiman D."/>
            <person name="Howarth C."/>
            <person name="Mehta T."/>
            <person name="Neiman D."/>
            <person name="Pearson M."/>
            <person name="Roberts A."/>
            <person name="Saif S."/>
            <person name="Shea T."/>
            <person name="Shenoy N."/>
            <person name="Sisk P."/>
            <person name="Stolte C."/>
            <person name="Sykes S."/>
            <person name="White J."/>
            <person name="Yandava C."/>
            <person name="Burger G."/>
            <person name="Gray M.W."/>
            <person name="Holland P.W.H."/>
            <person name="King N."/>
            <person name="Lang F.B.F."/>
            <person name="Roger A.J."/>
            <person name="Ruiz-Trillo I."/>
            <person name="Haas B."/>
            <person name="Nusbaum C."/>
            <person name="Birren B."/>
        </authorList>
    </citation>
    <scope>NUCLEOTIDE SEQUENCE [LARGE SCALE GENOMIC DNA]</scope>
    <source>
        <strain evidence="2 3">JP610</strain>
    </source>
</reference>
<name>A0A0L0F4J8_9EUKA</name>
<feature type="compositionally biased region" description="Polar residues" evidence="1">
    <location>
        <begin position="16"/>
        <end position="30"/>
    </location>
</feature>
<keyword evidence="3" id="KW-1185">Reference proteome</keyword>
<dbReference type="EMBL" id="KQ248572">
    <property type="protein sequence ID" value="KNC71546.1"/>
    <property type="molecule type" value="Genomic_DNA"/>
</dbReference>
<dbReference type="Proteomes" id="UP000054560">
    <property type="component" value="Unassembled WGS sequence"/>
</dbReference>
<feature type="compositionally biased region" description="Low complexity" evidence="1">
    <location>
        <begin position="1"/>
        <end position="15"/>
    </location>
</feature>
<dbReference type="RefSeq" id="XP_014145448.1">
    <property type="nucleotide sequence ID" value="XM_014289973.1"/>
</dbReference>
<dbReference type="GeneID" id="25916420"/>
<protein>
    <submittedName>
        <fullName evidence="2">Uncharacterized protein</fullName>
    </submittedName>
</protein>
<gene>
    <name evidence="2" type="ORF">SARC_15916</name>
</gene>
<feature type="region of interest" description="Disordered" evidence="1">
    <location>
        <begin position="1"/>
        <end position="30"/>
    </location>
</feature>